<comment type="caution">
    <text evidence="1">The sequence shown here is derived from an EMBL/GenBank/DDBJ whole genome shotgun (WGS) entry which is preliminary data.</text>
</comment>
<dbReference type="RefSeq" id="WP_162422574.1">
    <property type="nucleotide sequence ID" value="NZ_WVIE01000006.1"/>
</dbReference>
<dbReference type="Proteomes" id="UP000646053">
    <property type="component" value="Unassembled WGS sequence"/>
</dbReference>
<dbReference type="AlphaFoldDB" id="A0A8J8CIZ4"/>
<protein>
    <submittedName>
        <fullName evidence="1">Type II toxin-antitoxin system RelE/ParE family toxin</fullName>
    </submittedName>
</protein>
<sequence length="125" mass="14041">MSDSSEALVQLTFTDVFKRRLKGLAKRYRRIKTDIQPILDCLLLGDFIGEQIPETKYAVYKARARNSDAQSGKSGGYRLIYQITSPSSVILHLIYSKSDQATISAKEIQDLIETYQGEKDSNASC</sequence>
<reference evidence="1" key="1">
    <citation type="submission" date="2019-12" db="EMBL/GenBank/DDBJ databases">
        <title>High-Quality draft genome sequences of three cyanobacteria isolated from the limestone walls of the Old Cathedral of Coimbra.</title>
        <authorList>
            <person name="Tiago I."/>
            <person name="Soares F."/>
            <person name="Portugal A."/>
        </authorList>
    </citation>
    <scope>NUCLEOTIDE SEQUENCE</scope>
    <source>
        <strain evidence="1">A</strain>
    </source>
</reference>
<evidence type="ECO:0000313" key="1">
    <source>
        <dbReference type="EMBL" id="NDJ17061.1"/>
    </source>
</evidence>
<proteinExistence type="predicted"/>
<keyword evidence="2" id="KW-1185">Reference proteome</keyword>
<evidence type="ECO:0000313" key="2">
    <source>
        <dbReference type="Proteomes" id="UP000646053"/>
    </source>
</evidence>
<accession>A0A8J8CIZ4</accession>
<name>A0A8J8CIZ4_9CYAN</name>
<gene>
    <name evidence="1" type="ORF">GS601_07130</name>
</gene>
<dbReference type="EMBL" id="WVIE01000006">
    <property type="protein sequence ID" value="NDJ17061.1"/>
    <property type="molecule type" value="Genomic_DNA"/>
</dbReference>
<organism evidence="1 2">
    <name type="scientific">Myxacorys almedinensis A</name>
    <dbReference type="NCBI Taxonomy" id="2690445"/>
    <lineage>
        <taxon>Bacteria</taxon>
        <taxon>Bacillati</taxon>
        <taxon>Cyanobacteriota</taxon>
        <taxon>Cyanophyceae</taxon>
        <taxon>Leptolyngbyales</taxon>
        <taxon>Leptolyngbyaceae</taxon>
        <taxon>Myxacorys</taxon>
        <taxon>Myxacorys almedinensis</taxon>
    </lineage>
</organism>